<accession>A0AA37NDA5</accession>
<dbReference type="EMBL" id="BQNZ01000001">
    <property type="protein sequence ID" value="GKH70640.1"/>
    <property type="molecule type" value="Genomic_DNA"/>
</dbReference>
<comment type="caution">
    <text evidence="1">The sequence shown here is derived from an EMBL/GenBank/DDBJ whole genome shotgun (WGS) entry which is preliminary data.</text>
</comment>
<evidence type="ECO:0008006" key="3">
    <source>
        <dbReference type="Google" id="ProtNLM"/>
    </source>
</evidence>
<name>A0AA37NDA5_9BACT</name>
<evidence type="ECO:0000313" key="2">
    <source>
        <dbReference type="Proteomes" id="UP001055114"/>
    </source>
</evidence>
<dbReference type="Proteomes" id="UP001055114">
    <property type="component" value="Unassembled WGS sequence"/>
</dbReference>
<dbReference type="AlphaFoldDB" id="A0AA37NDA5"/>
<evidence type="ECO:0000313" key="1">
    <source>
        <dbReference type="EMBL" id="GKH70640.1"/>
    </source>
</evidence>
<gene>
    <name evidence="1" type="ORF">CE91St3_05030</name>
</gene>
<proteinExistence type="predicted"/>
<dbReference type="PROSITE" id="PS51257">
    <property type="entry name" value="PROKAR_LIPOPROTEIN"/>
    <property type="match status" value="1"/>
</dbReference>
<protein>
    <recommendedName>
        <fullName evidence="3">Cell surface protein</fullName>
    </recommendedName>
</protein>
<sequence>MNMSRLWRESVFFLFLSVFGFSGCDKDIQMVSLGIDDIYYLPRMKAYALHPAFTGEEYRWTLRSDGRDSLLSEKRDYIFLAKDTGTYDLTFEIIDPTTPYKHDFRFVVMHEEIEYSPYISKVYEYRPAPGQFVNLMPEYLEGETEEDIRKKVEENISGTNDEMISLGSYGGYVIFGFDHTVINVQGQKDFRVLGNAFYSDLPEFEDKKGGSCEPGIVEVSFDTNQNGLPDDEWYELAGSEYYKPETVKEYSITYRKPDPDKIPEPDMSQQISDLTYISWRDNQGESGYVSQVIYHTQPYYPAWLSEEDITFTGTLLKANAIDESGAGRYYVLYSYPWGYVDNHPNEEKDLNDFDISWAVDKKGNPVHLDGVDFIKVYSGINQFCGWIGETSTEVLRAQDLHIETKEVVPLDPVSLKQQYDNAILKIKGL</sequence>
<reference evidence="1" key="1">
    <citation type="submission" date="2022-01" db="EMBL/GenBank/DDBJ databases">
        <title>Novel bile acid biosynthetic pathways are enriched in the microbiome of centenarians.</title>
        <authorList>
            <person name="Sato Y."/>
            <person name="Atarashi K."/>
            <person name="Plichta R.D."/>
            <person name="Arai Y."/>
            <person name="Sasajima S."/>
            <person name="Kearney M.S."/>
            <person name="Suda W."/>
            <person name="Takeshita K."/>
            <person name="Sasaki T."/>
            <person name="Okamoto S."/>
            <person name="Skelly N.A."/>
            <person name="Okamura Y."/>
            <person name="Vlamakis H."/>
            <person name="Li Y."/>
            <person name="Tanoue T."/>
            <person name="Takei H."/>
            <person name="Nittono H."/>
            <person name="Narushima S."/>
            <person name="Irie J."/>
            <person name="Itoh H."/>
            <person name="Moriya K."/>
            <person name="Sugiura Y."/>
            <person name="Suematsu M."/>
            <person name="Moritoki N."/>
            <person name="Shibata S."/>
            <person name="Littman R.D."/>
            <person name="Fischbach A.M."/>
            <person name="Uwamino Y."/>
            <person name="Inoue T."/>
            <person name="Honda A."/>
            <person name="Hattori M."/>
            <person name="Murai T."/>
            <person name="Xavier J.R."/>
            <person name="Hirose N."/>
            <person name="Honda K."/>
        </authorList>
    </citation>
    <scope>NUCLEOTIDE SEQUENCE</scope>
    <source>
        <strain evidence="1">CE91-St3</strain>
    </source>
</reference>
<organism evidence="1 2">
    <name type="scientific">Parabacteroides merdae</name>
    <dbReference type="NCBI Taxonomy" id="46503"/>
    <lineage>
        <taxon>Bacteria</taxon>
        <taxon>Pseudomonadati</taxon>
        <taxon>Bacteroidota</taxon>
        <taxon>Bacteroidia</taxon>
        <taxon>Bacteroidales</taxon>
        <taxon>Tannerellaceae</taxon>
        <taxon>Parabacteroides</taxon>
    </lineage>
</organism>